<keyword evidence="2" id="KW-0012">Acyltransferase</keyword>
<dbReference type="Gene3D" id="3.40.630.30">
    <property type="match status" value="1"/>
</dbReference>
<evidence type="ECO:0000259" key="3">
    <source>
        <dbReference type="PROSITE" id="PS51186"/>
    </source>
</evidence>
<dbReference type="AlphaFoldDB" id="A0A163LKG9"/>
<keyword evidence="5" id="KW-1185">Reference proteome</keyword>
<sequence length="172" mass="19342">MNIRTETGADYEKVHTLLTRAFPGQEEAILVQRLRADNSFQQELSIVAEENGKITGHIMFSQAALWEGGHAHSVAALAPLAVLPEFQRQGIGGKLIEEGKRRCRSLGYPLVFLFGHPSYYPRYGFVQARNYGMEMTQFTVSDEVFMVAELQEGALHSLHGEFRFHPAFEELG</sequence>
<dbReference type="Proteomes" id="UP000076796">
    <property type="component" value="Unassembled WGS sequence"/>
</dbReference>
<dbReference type="RefSeq" id="WP_006209578.1">
    <property type="nucleotide sequence ID" value="NZ_CBCSBX010000004.1"/>
</dbReference>
<dbReference type="PROSITE" id="PS51186">
    <property type="entry name" value="GNAT"/>
    <property type="match status" value="1"/>
</dbReference>
<keyword evidence="1 4" id="KW-0808">Transferase</keyword>
<proteinExistence type="predicted"/>
<protein>
    <submittedName>
        <fullName evidence="4">GCN5 family acetyltransferase</fullName>
    </submittedName>
</protein>
<feature type="domain" description="N-acetyltransferase" evidence="3">
    <location>
        <begin position="1"/>
        <end position="151"/>
    </location>
</feature>
<name>A0A163LKG9_9BACL</name>
<dbReference type="CDD" id="cd04301">
    <property type="entry name" value="NAT_SF"/>
    <property type="match status" value="1"/>
</dbReference>
<accession>A0A163LKG9</accession>
<dbReference type="GeneID" id="97556281"/>
<dbReference type="PANTHER" id="PTHR43877">
    <property type="entry name" value="AMINOALKYLPHOSPHONATE N-ACETYLTRANSFERASE-RELATED-RELATED"/>
    <property type="match status" value="1"/>
</dbReference>
<dbReference type="EMBL" id="LWMH01000001">
    <property type="protein sequence ID" value="KZS48206.1"/>
    <property type="molecule type" value="Genomic_DNA"/>
</dbReference>
<comment type="caution">
    <text evidence="4">The sequence shown here is derived from an EMBL/GenBank/DDBJ whole genome shotgun (WGS) entry which is preliminary data.</text>
</comment>
<dbReference type="KEGG" id="pglu:A3958_20050"/>
<organism evidence="4 5">
    <name type="scientific">Paenibacillus glucanolyticus</name>
    <dbReference type="NCBI Taxonomy" id="59843"/>
    <lineage>
        <taxon>Bacteria</taxon>
        <taxon>Bacillati</taxon>
        <taxon>Bacillota</taxon>
        <taxon>Bacilli</taxon>
        <taxon>Bacillales</taxon>
        <taxon>Paenibacillaceae</taxon>
        <taxon>Paenibacillus</taxon>
    </lineage>
</organism>
<dbReference type="GO" id="GO:0016747">
    <property type="term" value="F:acyltransferase activity, transferring groups other than amino-acyl groups"/>
    <property type="evidence" value="ECO:0007669"/>
    <property type="project" value="InterPro"/>
</dbReference>
<gene>
    <name evidence="4" type="ORF">AWU65_20865</name>
</gene>
<dbReference type="InterPro" id="IPR000182">
    <property type="entry name" value="GNAT_dom"/>
</dbReference>
<dbReference type="InterPro" id="IPR050832">
    <property type="entry name" value="Bact_Acetyltransf"/>
</dbReference>
<dbReference type="STRING" id="59843.A3958_20050"/>
<dbReference type="SUPFAM" id="SSF55729">
    <property type="entry name" value="Acyl-CoA N-acyltransferases (Nat)"/>
    <property type="match status" value="1"/>
</dbReference>
<evidence type="ECO:0000256" key="2">
    <source>
        <dbReference type="ARBA" id="ARBA00023315"/>
    </source>
</evidence>
<dbReference type="InterPro" id="IPR016181">
    <property type="entry name" value="Acyl_CoA_acyltransferase"/>
</dbReference>
<dbReference type="Pfam" id="PF13527">
    <property type="entry name" value="Acetyltransf_9"/>
    <property type="match status" value="1"/>
</dbReference>
<dbReference type="OrthoDB" id="9797178at2"/>
<evidence type="ECO:0000256" key="1">
    <source>
        <dbReference type="ARBA" id="ARBA00022679"/>
    </source>
</evidence>
<reference evidence="4" key="1">
    <citation type="journal article" date="2016" name="Genome Announc.">
        <title>Draft genomes of two strains of Paenibacillus glucanolyticus with capability to degrade lignocellulose.</title>
        <authorList>
            <person name="Mathews S.L."/>
            <person name="Pawlak J."/>
            <person name="Grunden A.M."/>
        </authorList>
    </citation>
    <scope>NUCLEOTIDE SEQUENCE [LARGE SCALE GENOMIC DNA]</scope>
    <source>
        <strain evidence="4">SLM1</strain>
    </source>
</reference>
<evidence type="ECO:0000313" key="4">
    <source>
        <dbReference type="EMBL" id="KZS48206.1"/>
    </source>
</evidence>
<evidence type="ECO:0000313" key="5">
    <source>
        <dbReference type="Proteomes" id="UP000076796"/>
    </source>
</evidence>